<dbReference type="InterPro" id="IPR029016">
    <property type="entry name" value="GAF-like_dom_sf"/>
</dbReference>
<dbReference type="Gene3D" id="3.30.565.10">
    <property type="entry name" value="Histidine kinase-like ATPase, C-terminal domain"/>
    <property type="match status" value="1"/>
</dbReference>
<dbReference type="Gene3D" id="3.30.450.40">
    <property type="match status" value="1"/>
</dbReference>
<protein>
    <recommendedName>
        <fullName evidence="2">histidine kinase</fullName>
        <ecNumber evidence="2">2.7.13.3</ecNumber>
    </recommendedName>
</protein>
<feature type="domain" description="Histidine kinase" evidence="9">
    <location>
        <begin position="645"/>
        <end position="869"/>
    </location>
</feature>
<keyword evidence="8" id="KW-0175">Coiled coil</keyword>
<dbReference type="SUPFAM" id="SSF52172">
    <property type="entry name" value="CheY-like"/>
    <property type="match status" value="1"/>
</dbReference>
<dbReference type="PANTHER" id="PTHR45339">
    <property type="entry name" value="HYBRID SIGNAL TRANSDUCTION HISTIDINE KINASE J"/>
    <property type="match status" value="1"/>
</dbReference>
<dbReference type="Pfam" id="PF02518">
    <property type="entry name" value="HATPase_c"/>
    <property type="match status" value="1"/>
</dbReference>
<dbReference type="PRINTS" id="PR00344">
    <property type="entry name" value="BCTRLSENSOR"/>
</dbReference>
<dbReference type="CDD" id="cd16922">
    <property type="entry name" value="HATPase_EvgS-ArcB-TorS-like"/>
    <property type="match status" value="1"/>
</dbReference>
<dbReference type="InterPro" id="IPR005467">
    <property type="entry name" value="His_kinase_dom"/>
</dbReference>
<name>A0A7W5FSZ6_9BURK</name>
<keyword evidence="12" id="KW-1185">Reference proteome</keyword>
<dbReference type="InterPro" id="IPR036097">
    <property type="entry name" value="HisK_dim/P_sf"/>
</dbReference>
<keyword evidence="3 7" id="KW-0597">Phosphoprotein</keyword>
<dbReference type="Proteomes" id="UP000541535">
    <property type="component" value="Unassembled WGS sequence"/>
</dbReference>
<proteinExistence type="predicted"/>
<dbReference type="SMART" id="SM00387">
    <property type="entry name" value="HATPase_c"/>
    <property type="match status" value="1"/>
</dbReference>
<dbReference type="InterPro" id="IPR003661">
    <property type="entry name" value="HisK_dim/P_dom"/>
</dbReference>
<evidence type="ECO:0000313" key="12">
    <source>
        <dbReference type="Proteomes" id="UP000541535"/>
    </source>
</evidence>
<dbReference type="PANTHER" id="PTHR45339:SF1">
    <property type="entry name" value="HYBRID SIGNAL TRANSDUCTION HISTIDINE KINASE J"/>
    <property type="match status" value="1"/>
</dbReference>
<evidence type="ECO:0000256" key="3">
    <source>
        <dbReference type="ARBA" id="ARBA00022553"/>
    </source>
</evidence>
<dbReference type="SMART" id="SM00065">
    <property type="entry name" value="GAF"/>
    <property type="match status" value="1"/>
</dbReference>
<evidence type="ECO:0000259" key="10">
    <source>
        <dbReference type="PROSITE" id="PS50110"/>
    </source>
</evidence>
<evidence type="ECO:0000256" key="8">
    <source>
        <dbReference type="SAM" id="Coils"/>
    </source>
</evidence>
<evidence type="ECO:0000256" key="1">
    <source>
        <dbReference type="ARBA" id="ARBA00000085"/>
    </source>
</evidence>
<dbReference type="PROSITE" id="PS50109">
    <property type="entry name" value="HIS_KIN"/>
    <property type="match status" value="1"/>
</dbReference>
<dbReference type="RefSeq" id="WP_183440246.1">
    <property type="nucleotide sequence ID" value="NZ_JACHXD010000003.1"/>
</dbReference>
<dbReference type="InterPro" id="IPR001789">
    <property type="entry name" value="Sig_transdc_resp-reg_receiver"/>
</dbReference>
<comment type="catalytic activity">
    <reaction evidence="1">
        <text>ATP + protein L-histidine = ADP + protein N-phospho-L-histidine.</text>
        <dbReference type="EC" id="2.7.13.3"/>
    </reaction>
</comment>
<dbReference type="Gene3D" id="1.10.287.130">
    <property type="match status" value="1"/>
</dbReference>
<keyword evidence="4" id="KW-0808">Transferase</keyword>
<dbReference type="GO" id="GO:0000155">
    <property type="term" value="F:phosphorelay sensor kinase activity"/>
    <property type="evidence" value="ECO:0007669"/>
    <property type="project" value="InterPro"/>
</dbReference>
<dbReference type="SUPFAM" id="SSF47384">
    <property type="entry name" value="Homodimeric domain of signal transducing histidine kinase"/>
    <property type="match status" value="1"/>
</dbReference>
<evidence type="ECO:0000256" key="5">
    <source>
        <dbReference type="ARBA" id="ARBA00022777"/>
    </source>
</evidence>
<evidence type="ECO:0000259" key="9">
    <source>
        <dbReference type="PROSITE" id="PS50109"/>
    </source>
</evidence>
<evidence type="ECO:0000256" key="7">
    <source>
        <dbReference type="PROSITE-ProRule" id="PRU00169"/>
    </source>
</evidence>
<organism evidence="11 12">
    <name type="scientific">Pseudoduganella violacea</name>
    <dbReference type="NCBI Taxonomy" id="1715466"/>
    <lineage>
        <taxon>Bacteria</taxon>
        <taxon>Pseudomonadati</taxon>
        <taxon>Pseudomonadota</taxon>
        <taxon>Betaproteobacteria</taxon>
        <taxon>Burkholderiales</taxon>
        <taxon>Oxalobacteraceae</taxon>
        <taxon>Telluria group</taxon>
        <taxon>Pseudoduganella</taxon>
    </lineage>
</organism>
<comment type="caution">
    <text evidence="11">The sequence shown here is derived from an EMBL/GenBank/DDBJ whole genome shotgun (WGS) entry which is preliminary data.</text>
</comment>
<accession>A0A7W5FSZ6</accession>
<keyword evidence="5 11" id="KW-0418">Kinase</keyword>
<sequence length="1017" mass="109227">MARLFRRAMKTLLSRLLLWQTFLLLAAMGTVLVALPFGLFLHESNKAIEVARQEARGIAPTRALLALLRGLQQHRGLSTMADLGFNEAEAGLAASRQAVDKGFFATETLLLALGDTALLADFQQVRDQWQALLTRRGVRTLSANGSFDAHNQLVTRLLKLHEKLIDHFGLRLDPAASSYFLMNAALVEAPQLADTMSRLRGGGAAALSRHQAGQEERLVLHGLIDRAGYHLNAIRALLDYAADADPELAKSLSPLVRASLDDGASALAEAAQAVVHPNRLDAAPWEYFVRLSGALDAQQRLSGNTLAALETVLAGRVDGLESTRRNLSLALGALAVLMVGFGVRVVRSVTVPMAQTMHAAQTMTEDTEARLHTVEAIASGDMDQALKPASPPPLDGMAVGRNEAGRLVGALRSMGRMQAALDGAFVQMMQALRQHRADENARDWLKTGLNELGDLMRGEFSAETGAEAALGYLARRLDAGAGAIYLLQEGGGQLCLSVGYALNGQLARPGRLLQGEGVLGQAARDRRAIFLSQVPPGYLGIASALGSCDATALAALPLLHAGSVVGALELACLRPFSGTEREFLERARDSIAASIGVSMSRHRTEVLLEKTQQQAEELRLQQEALRQNNAELERVNTFRSEFLANVSHELRTPLNSMLVLAAVLRENREGNLTAKQTEYAGIIQQAGKDLLALINDILDLSRSGSGRVALSLEQVASRQICETLLPAFRPEAEAKGLEFRVEYAGALPQLVCIDLDRTRQVLKNLLSNAFKFTARGAVMIRMDLAEGVLTVPALSIAVRDSGIGVPPSKRELIFEAFRQADGSIGRSYGGAGLGLSISRQLACQMGGALRLQPNEGPGSTFILYLPLEAAPAYKPSPQRAAPLPPYGAYPTLDGKKVLLVDDDMRNVFSLGTLLSGRGMQVVEAEHGRAALERLADHPDTALVLMDVSMPVMDGYEAMRSIRATPSLRQLPIIAMSGDARVKDEQLCMQAGASAWLAKPIDIAVLLAMIERCVAPAV</sequence>
<dbReference type="SUPFAM" id="SSF55874">
    <property type="entry name" value="ATPase domain of HSP90 chaperone/DNA topoisomerase II/histidine kinase"/>
    <property type="match status" value="1"/>
</dbReference>
<dbReference type="Pfam" id="PF00512">
    <property type="entry name" value="HisKA"/>
    <property type="match status" value="1"/>
</dbReference>
<reference evidence="11 12" key="1">
    <citation type="submission" date="2020-08" db="EMBL/GenBank/DDBJ databases">
        <title>Genomic Encyclopedia of Type Strains, Phase III (KMG-III): the genomes of soil and plant-associated and newly described type strains.</title>
        <authorList>
            <person name="Whitman W."/>
        </authorList>
    </citation>
    <scope>NUCLEOTIDE SEQUENCE [LARGE SCALE GENOMIC DNA]</scope>
    <source>
        <strain evidence="11 12">CECT 8897</strain>
    </source>
</reference>
<dbReference type="CDD" id="cd00082">
    <property type="entry name" value="HisKA"/>
    <property type="match status" value="1"/>
</dbReference>
<feature type="domain" description="Response regulatory" evidence="10">
    <location>
        <begin position="896"/>
        <end position="1013"/>
    </location>
</feature>
<dbReference type="InterPro" id="IPR004358">
    <property type="entry name" value="Sig_transdc_His_kin-like_C"/>
</dbReference>
<dbReference type="SMART" id="SM00388">
    <property type="entry name" value="HisKA"/>
    <property type="match status" value="1"/>
</dbReference>
<dbReference type="InterPro" id="IPR011006">
    <property type="entry name" value="CheY-like_superfamily"/>
</dbReference>
<dbReference type="SUPFAM" id="SSF55781">
    <property type="entry name" value="GAF domain-like"/>
    <property type="match status" value="1"/>
</dbReference>
<evidence type="ECO:0000256" key="2">
    <source>
        <dbReference type="ARBA" id="ARBA00012438"/>
    </source>
</evidence>
<dbReference type="Pfam" id="PF00072">
    <property type="entry name" value="Response_reg"/>
    <property type="match status" value="1"/>
</dbReference>
<dbReference type="Gene3D" id="3.40.50.2300">
    <property type="match status" value="1"/>
</dbReference>
<dbReference type="EMBL" id="JACHXD010000003">
    <property type="protein sequence ID" value="MBB3118309.1"/>
    <property type="molecule type" value="Genomic_DNA"/>
</dbReference>
<keyword evidence="6" id="KW-0902">Two-component regulatory system</keyword>
<feature type="coiled-coil region" evidence="8">
    <location>
        <begin position="601"/>
        <end position="635"/>
    </location>
</feature>
<dbReference type="EC" id="2.7.13.3" evidence="2"/>
<dbReference type="InterPro" id="IPR036890">
    <property type="entry name" value="HATPase_C_sf"/>
</dbReference>
<dbReference type="InterPro" id="IPR003018">
    <property type="entry name" value="GAF"/>
</dbReference>
<dbReference type="CDD" id="cd17546">
    <property type="entry name" value="REC_hyHK_CKI1_RcsC-like"/>
    <property type="match status" value="1"/>
</dbReference>
<dbReference type="InterPro" id="IPR003594">
    <property type="entry name" value="HATPase_dom"/>
</dbReference>
<dbReference type="Pfam" id="PF13185">
    <property type="entry name" value="GAF_2"/>
    <property type="match status" value="1"/>
</dbReference>
<dbReference type="SMART" id="SM00448">
    <property type="entry name" value="REC"/>
    <property type="match status" value="1"/>
</dbReference>
<evidence type="ECO:0000313" key="11">
    <source>
        <dbReference type="EMBL" id="MBB3118309.1"/>
    </source>
</evidence>
<gene>
    <name evidence="11" type="ORF">FHS03_001340</name>
</gene>
<evidence type="ECO:0000256" key="6">
    <source>
        <dbReference type="ARBA" id="ARBA00023012"/>
    </source>
</evidence>
<feature type="modified residue" description="4-aspartylphosphate" evidence="7">
    <location>
        <position position="946"/>
    </location>
</feature>
<dbReference type="AlphaFoldDB" id="A0A7W5FSZ6"/>
<evidence type="ECO:0000256" key="4">
    <source>
        <dbReference type="ARBA" id="ARBA00022679"/>
    </source>
</evidence>
<dbReference type="PROSITE" id="PS50110">
    <property type="entry name" value="RESPONSE_REGULATORY"/>
    <property type="match status" value="1"/>
</dbReference>